<keyword evidence="2" id="KW-1185">Reference proteome</keyword>
<proteinExistence type="predicted"/>
<dbReference type="Proteomes" id="UP000245119">
    <property type="component" value="Linkage Group LG1"/>
</dbReference>
<name>A0A2T7PWC0_POMCA</name>
<evidence type="ECO:0000313" key="1">
    <source>
        <dbReference type="EMBL" id="PVD37735.1"/>
    </source>
</evidence>
<dbReference type="EMBL" id="PZQS01000001">
    <property type="protein sequence ID" value="PVD37735.1"/>
    <property type="molecule type" value="Genomic_DNA"/>
</dbReference>
<dbReference type="AlphaFoldDB" id="A0A2T7PWC0"/>
<organism evidence="1 2">
    <name type="scientific">Pomacea canaliculata</name>
    <name type="common">Golden apple snail</name>
    <dbReference type="NCBI Taxonomy" id="400727"/>
    <lineage>
        <taxon>Eukaryota</taxon>
        <taxon>Metazoa</taxon>
        <taxon>Spiralia</taxon>
        <taxon>Lophotrochozoa</taxon>
        <taxon>Mollusca</taxon>
        <taxon>Gastropoda</taxon>
        <taxon>Caenogastropoda</taxon>
        <taxon>Architaenioglossa</taxon>
        <taxon>Ampullarioidea</taxon>
        <taxon>Ampullariidae</taxon>
        <taxon>Pomacea</taxon>
    </lineage>
</organism>
<evidence type="ECO:0000313" key="2">
    <source>
        <dbReference type="Proteomes" id="UP000245119"/>
    </source>
</evidence>
<gene>
    <name evidence="1" type="ORF">C0Q70_00336</name>
</gene>
<accession>A0A2T7PWC0</accession>
<protein>
    <submittedName>
        <fullName evidence="1">Uncharacterized protein</fullName>
    </submittedName>
</protein>
<comment type="caution">
    <text evidence="1">The sequence shown here is derived from an EMBL/GenBank/DDBJ whole genome shotgun (WGS) entry which is preliminary data.</text>
</comment>
<reference evidence="1 2" key="1">
    <citation type="submission" date="2018-04" db="EMBL/GenBank/DDBJ databases">
        <title>The genome of golden apple snail Pomacea canaliculata provides insight into stress tolerance and invasive adaptation.</title>
        <authorList>
            <person name="Liu C."/>
            <person name="Liu B."/>
            <person name="Ren Y."/>
            <person name="Zhang Y."/>
            <person name="Wang H."/>
            <person name="Li S."/>
            <person name="Jiang F."/>
            <person name="Yin L."/>
            <person name="Zhang G."/>
            <person name="Qian W."/>
            <person name="Fan W."/>
        </authorList>
    </citation>
    <scope>NUCLEOTIDE SEQUENCE [LARGE SCALE GENOMIC DNA]</scope>
    <source>
        <strain evidence="1">SZHN2017</strain>
        <tissue evidence="1">Muscle</tissue>
    </source>
</reference>
<sequence length="146" mass="16617">MVLPLTKRSKRKKRKGPVVMVTISIASHHHDQFPACTPPCWTFGNSRALNLRRAVKRRRDAEIVKRSVQNFPSVFTFERLLAVVQNRHGSCGRSLSDSNESTPALILHIGRDSLWWGPPLREVDDDAYSDHELQQLSTRDVGFLMA</sequence>